<feature type="transmembrane region" description="Helical" evidence="7">
    <location>
        <begin position="430"/>
        <end position="450"/>
    </location>
</feature>
<dbReference type="OrthoDB" id="9806302at2"/>
<keyword evidence="5 7" id="KW-1133">Transmembrane helix</keyword>
<dbReference type="InterPro" id="IPR048279">
    <property type="entry name" value="MdtK-like"/>
</dbReference>
<keyword evidence="6 7" id="KW-0472">Membrane</keyword>
<comment type="caution">
    <text evidence="8">The sequence shown here is derived from an EMBL/GenBank/DDBJ whole genome shotgun (WGS) entry which is preliminary data.</text>
</comment>
<reference evidence="8 9" key="1">
    <citation type="submission" date="2018-12" db="EMBL/GenBank/DDBJ databases">
        <title>Sphingomonas sp. HMF7854 Genome sequencing and assembly.</title>
        <authorList>
            <person name="Cha I."/>
            <person name="Kang H."/>
            <person name="Kim H."/>
            <person name="Kang J."/>
            <person name="Joh K."/>
        </authorList>
    </citation>
    <scope>NUCLEOTIDE SEQUENCE [LARGE SCALE GENOMIC DNA]</scope>
    <source>
        <strain evidence="8 9">HMF7854</strain>
    </source>
</reference>
<dbReference type="EMBL" id="RWJF01000001">
    <property type="protein sequence ID" value="RST30365.1"/>
    <property type="molecule type" value="Genomic_DNA"/>
</dbReference>
<dbReference type="GO" id="GO:0015297">
    <property type="term" value="F:antiporter activity"/>
    <property type="evidence" value="ECO:0007669"/>
    <property type="project" value="InterPro"/>
</dbReference>
<feature type="transmembrane region" description="Helical" evidence="7">
    <location>
        <begin position="202"/>
        <end position="228"/>
    </location>
</feature>
<feature type="transmembrane region" description="Helical" evidence="7">
    <location>
        <begin position="66"/>
        <end position="90"/>
    </location>
</feature>
<dbReference type="AlphaFoldDB" id="A0A3R9X720"/>
<dbReference type="PANTHER" id="PTHR43549:SF3">
    <property type="entry name" value="MULTIDRUG RESISTANCE PROTEIN YPNP-RELATED"/>
    <property type="match status" value="1"/>
</dbReference>
<dbReference type="CDD" id="cd13138">
    <property type="entry name" value="MATE_yoeA_like"/>
    <property type="match status" value="1"/>
</dbReference>
<dbReference type="InterPro" id="IPR002528">
    <property type="entry name" value="MATE_fam"/>
</dbReference>
<accession>A0A3R9X720</accession>
<dbReference type="Pfam" id="PF01554">
    <property type="entry name" value="MatE"/>
    <property type="match status" value="2"/>
</dbReference>
<feature type="transmembrane region" description="Helical" evidence="7">
    <location>
        <begin position="175"/>
        <end position="196"/>
    </location>
</feature>
<dbReference type="NCBIfam" id="TIGR00797">
    <property type="entry name" value="matE"/>
    <property type="match status" value="1"/>
</dbReference>
<feature type="transmembrane region" description="Helical" evidence="7">
    <location>
        <begin position="372"/>
        <end position="392"/>
    </location>
</feature>
<sequence length="487" mass="51235">MATRAMSQGRGRHDLTQGPITRTLLLFMLPTLGSSILQSLNASINTIWVGRMLGEQALAATSNANTVMFLLLAFVFGFGMAATILIGQSFGRRDVEAARRVIGTAVAAFFAVAVAMSAIGYVLAPRILGWLATPAPAVPLALAYLRVIFLGMPAALTLAMLMMAIRGSGDSLTPLWFMGLSVVLDSGLNPVFIAGLGPAPKLGIAGAATATLIANWVALAALIGWTYLRDLPLRLRGAELRFLLPDPALLRTIITKGLPMGLQMIAVSASAMTMFGLVNRQGVDTTAAFGVALQLWTYVQMPAMAVGAAVSTMVAQNIGAGQWDRVGKVTNSGIGITLAVTGVMVVLLALADRTVLALFLGGNSPALPIARHIQLLGTWGYLLFGVTMVIFGTVRANGAVIPPLIILAVGLLPIRIGFATLAQRWIGPDALWLSLPIASAANLVLALAYYRSGRWRKAHIDVPPEPEECVEQSVSTMDPGGRLHPTG</sequence>
<feature type="transmembrane region" description="Helical" evidence="7">
    <location>
        <begin position="143"/>
        <end position="163"/>
    </location>
</feature>
<keyword evidence="4 7" id="KW-0812">Transmembrane</keyword>
<feature type="transmembrane region" description="Helical" evidence="7">
    <location>
        <begin position="295"/>
        <end position="315"/>
    </location>
</feature>
<gene>
    <name evidence="8" type="ORF">HMF7854_05660</name>
</gene>
<dbReference type="PANTHER" id="PTHR43549">
    <property type="entry name" value="MULTIDRUG RESISTANCE PROTEIN YPNP-RELATED"/>
    <property type="match status" value="1"/>
</dbReference>
<evidence type="ECO:0000256" key="7">
    <source>
        <dbReference type="SAM" id="Phobius"/>
    </source>
</evidence>
<proteinExistence type="predicted"/>
<dbReference type="GO" id="GO:0042910">
    <property type="term" value="F:xenobiotic transmembrane transporter activity"/>
    <property type="evidence" value="ECO:0007669"/>
    <property type="project" value="InterPro"/>
</dbReference>
<evidence type="ECO:0000313" key="9">
    <source>
        <dbReference type="Proteomes" id="UP000274661"/>
    </source>
</evidence>
<feature type="transmembrane region" description="Helical" evidence="7">
    <location>
        <begin position="102"/>
        <end position="123"/>
    </location>
</feature>
<evidence type="ECO:0000256" key="4">
    <source>
        <dbReference type="ARBA" id="ARBA00022692"/>
    </source>
</evidence>
<keyword evidence="9" id="KW-1185">Reference proteome</keyword>
<evidence type="ECO:0000256" key="5">
    <source>
        <dbReference type="ARBA" id="ARBA00022989"/>
    </source>
</evidence>
<protein>
    <submittedName>
        <fullName evidence="8">MATE family efflux transporter</fullName>
    </submittedName>
</protein>
<name>A0A3R9X720_9SPHN</name>
<organism evidence="8 9">
    <name type="scientific">Sphingomonas ginkgonis</name>
    <dbReference type="NCBI Taxonomy" id="2315330"/>
    <lineage>
        <taxon>Bacteria</taxon>
        <taxon>Pseudomonadati</taxon>
        <taxon>Pseudomonadota</taxon>
        <taxon>Alphaproteobacteria</taxon>
        <taxon>Sphingomonadales</taxon>
        <taxon>Sphingomonadaceae</taxon>
        <taxon>Sphingomonas</taxon>
    </lineage>
</organism>
<evidence type="ECO:0000313" key="8">
    <source>
        <dbReference type="EMBL" id="RST30365.1"/>
    </source>
</evidence>
<evidence type="ECO:0000256" key="2">
    <source>
        <dbReference type="ARBA" id="ARBA00022448"/>
    </source>
</evidence>
<comment type="subcellular location">
    <subcellularLocation>
        <location evidence="1">Cell inner membrane</location>
        <topology evidence="1">Multi-pass membrane protein</topology>
    </subcellularLocation>
</comment>
<dbReference type="Proteomes" id="UP000274661">
    <property type="component" value="Unassembled WGS sequence"/>
</dbReference>
<evidence type="ECO:0000256" key="6">
    <source>
        <dbReference type="ARBA" id="ARBA00023136"/>
    </source>
</evidence>
<keyword evidence="3" id="KW-1003">Cell membrane</keyword>
<feature type="transmembrane region" description="Helical" evidence="7">
    <location>
        <begin position="249"/>
        <end position="275"/>
    </location>
</feature>
<dbReference type="GO" id="GO:0005886">
    <property type="term" value="C:plasma membrane"/>
    <property type="evidence" value="ECO:0007669"/>
    <property type="project" value="UniProtKB-SubCell"/>
</dbReference>
<keyword evidence="2" id="KW-0813">Transport</keyword>
<dbReference type="PIRSF" id="PIRSF006603">
    <property type="entry name" value="DinF"/>
    <property type="match status" value="1"/>
</dbReference>
<dbReference type="RefSeq" id="WP_126718197.1">
    <property type="nucleotide sequence ID" value="NZ_RWJF01000001.1"/>
</dbReference>
<dbReference type="InterPro" id="IPR052031">
    <property type="entry name" value="Membrane_Transporter-Flippase"/>
</dbReference>
<evidence type="ECO:0000256" key="1">
    <source>
        <dbReference type="ARBA" id="ARBA00004429"/>
    </source>
</evidence>
<feature type="transmembrane region" description="Helical" evidence="7">
    <location>
        <begin position="399"/>
        <end position="418"/>
    </location>
</feature>
<feature type="transmembrane region" description="Helical" evidence="7">
    <location>
        <begin position="336"/>
        <end position="360"/>
    </location>
</feature>
<evidence type="ECO:0000256" key="3">
    <source>
        <dbReference type="ARBA" id="ARBA00022475"/>
    </source>
</evidence>